<reference evidence="1" key="1">
    <citation type="submission" date="2022-01" db="EMBL/GenBank/DDBJ databases">
        <authorList>
            <person name="King R."/>
        </authorList>
    </citation>
    <scope>NUCLEOTIDE SEQUENCE</scope>
</reference>
<dbReference type="InterPro" id="IPR032063">
    <property type="entry name" value="MavL-like"/>
</dbReference>
<accession>A0A9N9RY36</accession>
<keyword evidence="2" id="KW-1185">Reference proteome</keyword>
<protein>
    <submittedName>
        <fullName evidence="1">Uncharacterized protein</fullName>
    </submittedName>
</protein>
<reference evidence="1" key="2">
    <citation type="submission" date="2022-10" db="EMBL/GenBank/DDBJ databases">
        <authorList>
            <consortium name="ENA_rothamsted_submissions"/>
            <consortium name="culmorum"/>
            <person name="King R."/>
        </authorList>
    </citation>
    <scope>NUCLEOTIDE SEQUENCE</scope>
</reference>
<dbReference type="Proteomes" id="UP001153620">
    <property type="component" value="Chromosome 2"/>
</dbReference>
<gene>
    <name evidence="1" type="ORF">CHIRRI_LOCUS7562</name>
</gene>
<dbReference type="AlphaFoldDB" id="A0A9N9RY36"/>
<sequence>MARQLQDFVKNLFNYEVKEEIQEPSKDDEIEKEFQEMKRNFKQFIAPLPKIVRDIDRNVFYNVMNAQRTKERLVHMARDARPIIAKETWDLLDDYMDFLKNLPGIEGENYSAVYKNLNRYDFVKRLLFKRPLVFCGRMDYYILRHDGKKIKEGDNGFYNVAECLNKPQDSGPYLTEYISYDENLMSSLIGMSTPTFYFSIGSGRFALNADQPHIDEGILCGLVGARHGKLNFMEHRFTFPRIKDSTIACHKSDKFWIEKVYSDAFPEKFVPTIEDIQARPEIYDSIYVEGINEVYLEKRLTLSTLPFIQEAMMRGTEKNKGVFCSVPAIGGGCWAIGLKRETVHRLIVKGILKFLDSFDDFKSLKYLKALVLPELDVQFYKSFKTKGTITEIRTNNNEIVLHFKEATHDIKVINKLRYVAELLPEEFKDCISIAGFAWDGNSYPGNEYWSGNFGSFDPKAVYCSLLGQFQNPEVNVNMADHERIRIY</sequence>
<name>A0A9N9RY36_9DIPT</name>
<dbReference type="Pfam" id="PF16062">
    <property type="entry name" value="MavL-like"/>
    <property type="match status" value="1"/>
</dbReference>
<dbReference type="EMBL" id="OU895878">
    <property type="protein sequence ID" value="CAG9804682.1"/>
    <property type="molecule type" value="Genomic_DNA"/>
</dbReference>
<evidence type="ECO:0000313" key="2">
    <source>
        <dbReference type="Proteomes" id="UP001153620"/>
    </source>
</evidence>
<evidence type="ECO:0000313" key="1">
    <source>
        <dbReference type="EMBL" id="CAG9804682.1"/>
    </source>
</evidence>
<organism evidence="1 2">
    <name type="scientific">Chironomus riparius</name>
    <dbReference type="NCBI Taxonomy" id="315576"/>
    <lineage>
        <taxon>Eukaryota</taxon>
        <taxon>Metazoa</taxon>
        <taxon>Ecdysozoa</taxon>
        <taxon>Arthropoda</taxon>
        <taxon>Hexapoda</taxon>
        <taxon>Insecta</taxon>
        <taxon>Pterygota</taxon>
        <taxon>Neoptera</taxon>
        <taxon>Endopterygota</taxon>
        <taxon>Diptera</taxon>
        <taxon>Nematocera</taxon>
        <taxon>Chironomoidea</taxon>
        <taxon>Chironomidae</taxon>
        <taxon>Chironominae</taxon>
        <taxon>Chironomus</taxon>
    </lineage>
</organism>
<proteinExistence type="predicted"/>
<dbReference type="OrthoDB" id="6357136at2759"/>